<evidence type="ECO:0000313" key="2">
    <source>
        <dbReference type="Proteomes" id="UP000008983"/>
    </source>
</evidence>
<reference evidence="1 2" key="1">
    <citation type="submission" date="2011-07" db="EMBL/GenBank/DDBJ databases">
        <authorList>
            <person name="Coyne R."/>
            <person name="Brami D."/>
            <person name="Johnson J."/>
            <person name="Hostetler J."/>
            <person name="Hannick L."/>
            <person name="Clark T."/>
            <person name="Cassidy-Hanley D."/>
            <person name="Inman J."/>
        </authorList>
    </citation>
    <scope>NUCLEOTIDE SEQUENCE [LARGE SCALE GENOMIC DNA]</scope>
    <source>
        <strain evidence="1 2">G5</strain>
    </source>
</reference>
<gene>
    <name evidence="1" type="ORF">IMG5_194950</name>
</gene>
<evidence type="ECO:0000313" key="1">
    <source>
        <dbReference type="EMBL" id="EGR27492.1"/>
    </source>
</evidence>
<sequence length="150" mass="18111">MFNDAAKTRRVTFDYQYQDPISVNEIWMAVQLHYKINNNHDWIENPKPYRNYWVILLEKAGENLPKKHDLPKIKIQPVFDLYQKRKQIQTFYPQTSVYNSTVKQNKKLIYIFIFQSSKQVTNQNVHIQVNVNQKQDQQSIIQIIQQNQQK</sequence>
<keyword evidence="2" id="KW-1185">Reference proteome</keyword>
<proteinExistence type="predicted"/>
<dbReference type="GeneID" id="14903571"/>
<dbReference type="EMBL" id="GL984356">
    <property type="protein sequence ID" value="EGR27492.1"/>
    <property type="molecule type" value="Genomic_DNA"/>
</dbReference>
<dbReference type="AlphaFoldDB" id="G0R4U9"/>
<organism evidence="1 2">
    <name type="scientific">Ichthyophthirius multifiliis</name>
    <name type="common">White spot disease agent</name>
    <name type="synonym">Ich</name>
    <dbReference type="NCBI Taxonomy" id="5932"/>
    <lineage>
        <taxon>Eukaryota</taxon>
        <taxon>Sar</taxon>
        <taxon>Alveolata</taxon>
        <taxon>Ciliophora</taxon>
        <taxon>Intramacronucleata</taxon>
        <taxon>Oligohymenophorea</taxon>
        <taxon>Hymenostomatida</taxon>
        <taxon>Ophryoglenina</taxon>
        <taxon>Ichthyophthirius</taxon>
    </lineage>
</organism>
<accession>G0R4U9</accession>
<dbReference type="OrthoDB" id="290829at2759"/>
<dbReference type="RefSeq" id="XP_004024402.1">
    <property type="nucleotide sequence ID" value="XM_004024353.1"/>
</dbReference>
<dbReference type="InParanoid" id="G0R4U9"/>
<protein>
    <submittedName>
        <fullName evidence="1">Uncharacterized protein</fullName>
    </submittedName>
</protein>
<name>G0R4U9_ICHMU</name>
<dbReference type="Proteomes" id="UP000008983">
    <property type="component" value="Unassembled WGS sequence"/>
</dbReference>